<evidence type="ECO:0000313" key="3">
    <source>
        <dbReference type="Proteomes" id="UP000011713"/>
    </source>
</evidence>
<reference evidence="3" key="1">
    <citation type="journal article" date="2010" name="Science">
        <title>Signatures of adaptation to obligate biotrophy in the Hyaloperonospora arabidopsidis genome.</title>
        <authorList>
            <person name="Baxter L."/>
            <person name="Tripathy S."/>
            <person name="Ishaque N."/>
            <person name="Boot N."/>
            <person name="Cabral A."/>
            <person name="Kemen E."/>
            <person name="Thines M."/>
            <person name="Ah-Fong A."/>
            <person name="Anderson R."/>
            <person name="Badejoko W."/>
            <person name="Bittner-Eddy P."/>
            <person name="Boore J.L."/>
            <person name="Chibucos M.C."/>
            <person name="Coates M."/>
            <person name="Dehal P."/>
            <person name="Delehaunty K."/>
            <person name="Dong S."/>
            <person name="Downton P."/>
            <person name="Dumas B."/>
            <person name="Fabro G."/>
            <person name="Fronick C."/>
            <person name="Fuerstenberg S.I."/>
            <person name="Fulton L."/>
            <person name="Gaulin E."/>
            <person name="Govers F."/>
            <person name="Hughes L."/>
            <person name="Humphray S."/>
            <person name="Jiang R.H."/>
            <person name="Judelson H."/>
            <person name="Kamoun S."/>
            <person name="Kyung K."/>
            <person name="Meijer H."/>
            <person name="Minx P."/>
            <person name="Morris P."/>
            <person name="Nelson J."/>
            <person name="Phuntumart V."/>
            <person name="Qutob D."/>
            <person name="Rehmany A."/>
            <person name="Rougon-Cardoso A."/>
            <person name="Ryden P."/>
            <person name="Torto-Alalibo T."/>
            <person name="Studholme D."/>
            <person name="Wang Y."/>
            <person name="Win J."/>
            <person name="Wood J."/>
            <person name="Clifton S.W."/>
            <person name="Rogers J."/>
            <person name="Van den Ackerveken G."/>
            <person name="Jones J.D."/>
            <person name="McDowell J.M."/>
            <person name="Beynon J."/>
            <person name="Tyler B.M."/>
        </authorList>
    </citation>
    <scope>NUCLEOTIDE SEQUENCE [LARGE SCALE GENOMIC DNA]</scope>
    <source>
        <strain evidence="3">Emoy2</strain>
    </source>
</reference>
<keyword evidence="3" id="KW-1185">Reference proteome</keyword>
<dbReference type="EMBL" id="JH598152">
    <property type="status" value="NOT_ANNOTATED_CDS"/>
    <property type="molecule type" value="Genomic_DNA"/>
</dbReference>
<organism evidence="2 3">
    <name type="scientific">Hyaloperonospora arabidopsidis (strain Emoy2)</name>
    <name type="common">Downy mildew agent</name>
    <name type="synonym">Peronospora arabidopsidis</name>
    <dbReference type="NCBI Taxonomy" id="559515"/>
    <lineage>
        <taxon>Eukaryota</taxon>
        <taxon>Sar</taxon>
        <taxon>Stramenopiles</taxon>
        <taxon>Oomycota</taxon>
        <taxon>Peronosporomycetes</taxon>
        <taxon>Peronosporales</taxon>
        <taxon>Peronosporaceae</taxon>
        <taxon>Hyaloperonospora</taxon>
    </lineage>
</organism>
<evidence type="ECO:0000256" key="1">
    <source>
        <dbReference type="SAM" id="MobiDB-lite"/>
    </source>
</evidence>
<dbReference type="VEuPathDB" id="FungiDB:HpaG804243"/>
<evidence type="ECO:0000313" key="2">
    <source>
        <dbReference type="EnsemblProtists" id="HpaP804243"/>
    </source>
</evidence>
<dbReference type="HOGENOM" id="CLU_2836688_0_0_1"/>
<dbReference type="EnsemblProtists" id="HpaT804243">
    <property type="protein sequence ID" value="HpaP804243"/>
    <property type="gene ID" value="HpaG804243"/>
</dbReference>
<name>M4BD76_HYAAE</name>
<feature type="region of interest" description="Disordered" evidence="1">
    <location>
        <begin position="24"/>
        <end position="66"/>
    </location>
</feature>
<dbReference type="InParanoid" id="M4BD76"/>
<proteinExistence type="predicted"/>
<accession>M4BD76</accession>
<sequence>MDLIYPQRLDDIQRVEKIISHRLLGAQRKKQRDRVSTSRGLSRHRNDAQDGRRHDGRGDVGRPKRS</sequence>
<dbReference type="AlphaFoldDB" id="M4BD76"/>
<reference evidence="2" key="2">
    <citation type="submission" date="2015-06" db="UniProtKB">
        <authorList>
            <consortium name="EnsemblProtists"/>
        </authorList>
    </citation>
    <scope>IDENTIFICATION</scope>
    <source>
        <strain evidence="2">Emoy2</strain>
    </source>
</reference>
<feature type="compositionally biased region" description="Basic and acidic residues" evidence="1">
    <location>
        <begin position="44"/>
        <end position="66"/>
    </location>
</feature>
<protein>
    <submittedName>
        <fullName evidence="2">Uncharacterized protein</fullName>
    </submittedName>
</protein>
<dbReference type="Proteomes" id="UP000011713">
    <property type="component" value="Unassembled WGS sequence"/>
</dbReference>